<sequence>MGQVGGVAELCLQSVYEGCISMQDMDVERRPYHRNCGCALHRQGWCTQKGKKIVSYPIKRSSSLACLLVSSSKKDRSEYCYVKDSEQRMNWD</sequence>
<dbReference type="EMBL" id="JBBNAE010000009">
    <property type="protein sequence ID" value="KAK9096875.1"/>
    <property type="molecule type" value="Genomic_DNA"/>
</dbReference>
<name>A0AAP0ERD4_9MAGN</name>
<dbReference type="Proteomes" id="UP001417504">
    <property type="component" value="Unassembled WGS sequence"/>
</dbReference>
<gene>
    <name evidence="1" type="ORF">Sjap_022372</name>
</gene>
<reference evidence="1 2" key="1">
    <citation type="submission" date="2024-01" db="EMBL/GenBank/DDBJ databases">
        <title>Genome assemblies of Stephania.</title>
        <authorList>
            <person name="Yang L."/>
        </authorList>
    </citation>
    <scope>NUCLEOTIDE SEQUENCE [LARGE SCALE GENOMIC DNA]</scope>
    <source>
        <strain evidence="1">QJT</strain>
        <tissue evidence="1">Leaf</tissue>
    </source>
</reference>
<proteinExistence type="predicted"/>
<accession>A0AAP0ERD4</accession>
<keyword evidence="2" id="KW-1185">Reference proteome</keyword>
<comment type="caution">
    <text evidence="1">The sequence shown here is derived from an EMBL/GenBank/DDBJ whole genome shotgun (WGS) entry which is preliminary data.</text>
</comment>
<evidence type="ECO:0000313" key="1">
    <source>
        <dbReference type="EMBL" id="KAK9096875.1"/>
    </source>
</evidence>
<dbReference type="PANTHER" id="PTHR35121">
    <property type="entry name" value="HOMEODOMAIN PROTEIN 8, PUTATIVE-RELATED"/>
    <property type="match status" value="1"/>
</dbReference>
<evidence type="ECO:0000313" key="2">
    <source>
        <dbReference type="Proteomes" id="UP001417504"/>
    </source>
</evidence>
<organism evidence="1 2">
    <name type="scientific">Stephania japonica</name>
    <dbReference type="NCBI Taxonomy" id="461633"/>
    <lineage>
        <taxon>Eukaryota</taxon>
        <taxon>Viridiplantae</taxon>
        <taxon>Streptophyta</taxon>
        <taxon>Embryophyta</taxon>
        <taxon>Tracheophyta</taxon>
        <taxon>Spermatophyta</taxon>
        <taxon>Magnoliopsida</taxon>
        <taxon>Ranunculales</taxon>
        <taxon>Menispermaceae</taxon>
        <taxon>Menispermoideae</taxon>
        <taxon>Cissampelideae</taxon>
        <taxon>Stephania</taxon>
    </lineage>
</organism>
<dbReference type="AlphaFoldDB" id="A0AAP0ERD4"/>
<protein>
    <submittedName>
        <fullName evidence="1">Uncharacterized protein</fullName>
    </submittedName>
</protein>
<dbReference type="PANTHER" id="PTHR35121:SF2">
    <property type="entry name" value="SWIM-TYPE DOMAIN-CONTAINING PROTEIN"/>
    <property type="match status" value="1"/>
</dbReference>